<gene>
    <name evidence="1" type="ORF">ZIOFF_065446</name>
</gene>
<reference evidence="1 2" key="1">
    <citation type="submission" date="2020-08" db="EMBL/GenBank/DDBJ databases">
        <title>Plant Genome Project.</title>
        <authorList>
            <person name="Zhang R.-G."/>
        </authorList>
    </citation>
    <scope>NUCLEOTIDE SEQUENCE [LARGE SCALE GENOMIC DNA]</scope>
    <source>
        <tissue evidence="1">Rhizome</tissue>
    </source>
</reference>
<protein>
    <submittedName>
        <fullName evidence="1">Uncharacterized protein</fullName>
    </submittedName>
</protein>
<evidence type="ECO:0000313" key="1">
    <source>
        <dbReference type="EMBL" id="KAG6476208.1"/>
    </source>
</evidence>
<dbReference type="EMBL" id="JACMSC010000018">
    <property type="protein sequence ID" value="KAG6476208.1"/>
    <property type="molecule type" value="Genomic_DNA"/>
</dbReference>
<proteinExistence type="predicted"/>
<name>A0A8J5KD63_ZINOF</name>
<dbReference type="Proteomes" id="UP000734854">
    <property type="component" value="Unassembled WGS sequence"/>
</dbReference>
<dbReference type="AlphaFoldDB" id="A0A8J5KD63"/>
<organism evidence="1 2">
    <name type="scientific">Zingiber officinale</name>
    <name type="common">Ginger</name>
    <name type="synonym">Amomum zingiber</name>
    <dbReference type="NCBI Taxonomy" id="94328"/>
    <lineage>
        <taxon>Eukaryota</taxon>
        <taxon>Viridiplantae</taxon>
        <taxon>Streptophyta</taxon>
        <taxon>Embryophyta</taxon>
        <taxon>Tracheophyta</taxon>
        <taxon>Spermatophyta</taxon>
        <taxon>Magnoliopsida</taxon>
        <taxon>Liliopsida</taxon>
        <taxon>Zingiberales</taxon>
        <taxon>Zingiberaceae</taxon>
        <taxon>Zingiber</taxon>
    </lineage>
</organism>
<keyword evidence="2" id="KW-1185">Reference proteome</keyword>
<sequence length="124" mass="13613">MEKKIQHGDPHNHLPSLFSSVPATRFTATTVGQVSSSVPLIWSDCYRAFNLWATKSREHEKAAEGNSVSAVEFKGSTAAVIFPAIISSNILAVRSEVRFLGLTFVDLGLDVDKLIDDQLRLIDN</sequence>
<evidence type="ECO:0000313" key="2">
    <source>
        <dbReference type="Proteomes" id="UP000734854"/>
    </source>
</evidence>
<accession>A0A8J5KD63</accession>
<comment type="caution">
    <text evidence="1">The sequence shown here is derived from an EMBL/GenBank/DDBJ whole genome shotgun (WGS) entry which is preliminary data.</text>
</comment>